<comment type="caution">
    <text evidence="1">The sequence shown here is derived from an EMBL/GenBank/DDBJ whole genome shotgun (WGS) entry which is preliminary data.</text>
</comment>
<proteinExistence type="predicted"/>
<dbReference type="GO" id="GO:0003824">
    <property type="term" value="F:catalytic activity"/>
    <property type="evidence" value="ECO:0007669"/>
    <property type="project" value="InterPro"/>
</dbReference>
<evidence type="ECO:0000313" key="2">
    <source>
        <dbReference type="Proteomes" id="UP000177913"/>
    </source>
</evidence>
<dbReference type="SUPFAM" id="SSF55931">
    <property type="entry name" value="Glutamine synthetase/guanido kinase"/>
    <property type="match status" value="1"/>
</dbReference>
<dbReference type="Gene3D" id="3.30.590.20">
    <property type="match status" value="1"/>
</dbReference>
<sequence length="454" mass="50844">MATEIKQQSRWTESSALETKKLALKEAVKRQVLADKRYFNKPGRTCDIEQEVQALDSNTGRPIDVQDYFSTNSIGARPDTTVFNIEFDANGITSLTADGILSLYKSMTRRTQQIQAGLRGLKPDTIIVPIGLQPFSTSEEARDLIVKDEIKRKRYDLMEKRTLEENPIKIIRVVNPKTGKELIEPASNLTAMTRCSGTQIHISDCTIKDALQTHNILIAVTPIMVALFGNSIFAGGMDTGRVNTRIELLRQAEQLRAGLPLPAFSLLEYYQNQLRNTLPPFIELHNPALALDLAHSAIHTTSRIRVDIENGTVRNEIRQIDSQSPFTTIQALVLTFGAIEGLRNHVLPSFEQSKTNFQKAVFGLYAPLQWGKRTTTIQDAAVSLIQLARESLKKRGMKLLSKDFLDPLESDILIGISQGNSIRKIVRKLIKEGYSRQEAIIVVLNKLNRQALQA</sequence>
<reference evidence="1 2" key="1">
    <citation type="journal article" date="2016" name="Nat. Commun.">
        <title>Thousands of microbial genomes shed light on interconnected biogeochemical processes in an aquifer system.</title>
        <authorList>
            <person name="Anantharaman K."/>
            <person name="Brown C.T."/>
            <person name="Hug L.A."/>
            <person name="Sharon I."/>
            <person name="Castelle C.J."/>
            <person name="Probst A.J."/>
            <person name="Thomas B.C."/>
            <person name="Singh A."/>
            <person name="Wilkins M.J."/>
            <person name="Karaoz U."/>
            <person name="Brodie E.L."/>
            <person name="Williams K.H."/>
            <person name="Hubbard S.S."/>
            <person name="Banfield J.F."/>
        </authorList>
    </citation>
    <scope>NUCLEOTIDE SEQUENCE [LARGE SCALE GENOMIC DNA]</scope>
</reference>
<dbReference type="EMBL" id="MFZO01000002">
    <property type="protein sequence ID" value="OGK25846.1"/>
    <property type="molecule type" value="Genomic_DNA"/>
</dbReference>
<evidence type="ECO:0008006" key="3">
    <source>
        <dbReference type="Google" id="ProtNLM"/>
    </source>
</evidence>
<accession>A0A1F7H4N1</accession>
<dbReference type="InterPro" id="IPR014746">
    <property type="entry name" value="Gln_synth/guanido_kin_cat_dom"/>
</dbReference>
<name>A0A1F7H4N1_9BACT</name>
<evidence type="ECO:0000313" key="1">
    <source>
        <dbReference type="EMBL" id="OGK25846.1"/>
    </source>
</evidence>
<organism evidence="1 2">
    <name type="scientific">Candidatus Roizmanbacteria bacterium RIFCSPHIGHO2_02_FULL_38_11</name>
    <dbReference type="NCBI Taxonomy" id="1802039"/>
    <lineage>
        <taxon>Bacteria</taxon>
        <taxon>Candidatus Roizmaniibacteriota</taxon>
    </lineage>
</organism>
<dbReference type="Pfam" id="PF04107">
    <property type="entry name" value="GCS2"/>
    <property type="match status" value="1"/>
</dbReference>
<dbReference type="AlphaFoldDB" id="A0A1F7H4N1"/>
<dbReference type="Proteomes" id="UP000177913">
    <property type="component" value="Unassembled WGS sequence"/>
</dbReference>
<protein>
    <recommendedName>
        <fullName evidence="3">Glutamate--cysteine ligase</fullName>
    </recommendedName>
</protein>
<dbReference type="InterPro" id="IPR006336">
    <property type="entry name" value="GCS2"/>
</dbReference>
<gene>
    <name evidence="1" type="ORF">A3C25_02975</name>
</gene>